<gene>
    <name evidence="1" type="ORF">NCTC7307_03177</name>
</gene>
<dbReference type="Proteomes" id="UP000248731">
    <property type="component" value="Chromosome 1"/>
</dbReference>
<reference evidence="1 2" key="1">
    <citation type="submission" date="2018-06" db="EMBL/GenBank/DDBJ databases">
        <authorList>
            <consortium name="Pathogen Informatics"/>
            <person name="Doyle S."/>
        </authorList>
    </citation>
    <scope>NUCLEOTIDE SEQUENCE [LARGE SCALE GENOMIC DNA]</scope>
    <source>
        <strain evidence="1 2">NCTC7307</strain>
    </source>
</reference>
<dbReference type="AlphaFoldDB" id="A0A2X4TFB1"/>
<protein>
    <submittedName>
        <fullName evidence="1">Uncharacterized protein</fullName>
    </submittedName>
</protein>
<dbReference type="EMBL" id="LS483466">
    <property type="protein sequence ID" value="SQI25139.1"/>
    <property type="molecule type" value="Genomic_DNA"/>
</dbReference>
<sequence length="110" mass="12292">MLATEFLCRARSVAANSLAHLLIACDSLAERTATNDFLLCRRKLFKFQTWLSAKLSHGTLQHYIEVFPDKADIGISQIQNRSDAHDFQLLVDTMPTPQTSLTGNTAISLR</sequence>
<keyword evidence="2" id="KW-1185">Reference proteome</keyword>
<accession>A0A2X4TFB1</accession>
<evidence type="ECO:0000313" key="2">
    <source>
        <dbReference type="Proteomes" id="UP000248731"/>
    </source>
</evidence>
<name>A0A2X4TFB1_SALER</name>
<organism evidence="1 2">
    <name type="scientific">Salmonella enterica subsp. arizonae</name>
    <dbReference type="NCBI Taxonomy" id="59203"/>
    <lineage>
        <taxon>Bacteria</taxon>
        <taxon>Pseudomonadati</taxon>
        <taxon>Pseudomonadota</taxon>
        <taxon>Gammaproteobacteria</taxon>
        <taxon>Enterobacterales</taxon>
        <taxon>Enterobacteriaceae</taxon>
        <taxon>Salmonella</taxon>
    </lineage>
</organism>
<evidence type="ECO:0000313" key="1">
    <source>
        <dbReference type="EMBL" id="SQI25139.1"/>
    </source>
</evidence>
<proteinExistence type="predicted"/>